<dbReference type="InterPro" id="IPR013567">
    <property type="entry name" value="EF_hand_assoc_2"/>
</dbReference>
<evidence type="ECO:0000256" key="5">
    <source>
        <dbReference type="ARBA" id="ARBA00022737"/>
    </source>
</evidence>
<dbReference type="PROSITE" id="PS50222">
    <property type="entry name" value="EF_HAND_2"/>
    <property type="match status" value="2"/>
</dbReference>
<dbReference type="InterPro" id="IPR013566">
    <property type="entry name" value="EF_hand_assoc_1"/>
</dbReference>
<keyword evidence="7 14" id="KW-1000">Mitochondrion outer membrane</keyword>
<evidence type="ECO:0000313" key="19">
    <source>
        <dbReference type="Proteomes" id="UP001300502"/>
    </source>
</evidence>
<dbReference type="Pfam" id="PF00071">
    <property type="entry name" value="Ras"/>
    <property type="match status" value="1"/>
</dbReference>
<keyword evidence="10 15" id="KW-1133">Transmembrane helix</keyword>
<dbReference type="PROSITE" id="PS00018">
    <property type="entry name" value="EF_HAND_1"/>
    <property type="match status" value="1"/>
</dbReference>
<evidence type="ECO:0000256" key="14">
    <source>
        <dbReference type="PIRNR" id="PIRNR037488"/>
    </source>
</evidence>
<dbReference type="InterPro" id="IPR018247">
    <property type="entry name" value="EF_Hand_1_Ca_BS"/>
</dbReference>
<evidence type="ECO:0000256" key="6">
    <source>
        <dbReference type="ARBA" id="ARBA00022741"/>
    </source>
</evidence>
<evidence type="ECO:0000256" key="13">
    <source>
        <dbReference type="ARBA" id="ARBA00023136"/>
    </source>
</evidence>
<feature type="domain" description="Miro" evidence="17">
    <location>
        <begin position="2"/>
        <end position="169"/>
    </location>
</feature>
<evidence type="ECO:0000256" key="4">
    <source>
        <dbReference type="ARBA" id="ARBA00022723"/>
    </source>
</evidence>
<dbReference type="SMART" id="SM00174">
    <property type="entry name" value="RHO"/>
    <property type="match status" value="1"/>
</dbReference>
<accession>A0AAV9I724</accession>
<keyword evidence="6 14" id="KW-0547">Nucleotide-binding</keyword>
<dbReference type="FunFam" id="1.10.238.10:FF:000011">
    <property type="entry name" value="Mitochondrial Rho GTPase"/>
    <property type="match status" value="1"/>
</dbReference>
<dbReference type="AlphaFoldDB" id="A0AAV9I724"/>
<dbReference type="SUPFAM" id="SSF47473">
    <property type="entry name" value="EF-hand"/>
    <property type="match status" value="1"/>
</dbReference>
<feature type="transmembrane region" description="Helical" evidence="15">
    <location>
        <begin position="621"/>
        <end position="645"/>
    </location>
</feature>
<comment type="subcellular location">
    <subcellularLocation>
        <location evidence="1 14">Mitochondrion outer membrane</location>
        <topology evidence="1 14">Single-pass type IV membrane protein</topology>
    </subcellularLocation>
</comment>
<comment type="caution">
    <text evidence="18">The sequence shown here is derived from an EMBL/GenBank/DDBJ whole genome shotgun (WGS) entry which is preliminary data.</text>
</comment>
<dbReference type="Pfam" id="PF08355">
    <property type="entry name" value="EF_assoc_1"/>
    <property type="match status" value="1"/>
</dbReference>
<dbReference type="FunFam" id="3.40.50.300:FF:000553">
    <property type="entry name" value="Mitochondrial Rho GTPase"/>
    <property type="match status" value="1"/>
</dbReference>
<dbReference type="SMART" id="SM00054">
    <property type="entry name" value="EFh"/>
    <property type="match status" value="2"/>
</dbReference>
<dbReference type="PROSITE" id="PS51419">
    <property type="entry name" value="RAB"/>
    <property type="match status" value="1"/>
</dbReference>
<keyword evidence="5" id="KW-0677">Repeat</keyword>
<keyword evidence="13 14" id="KW-0472">Membrane</keyword>
<dbReference type="PRINTS" id="PR00449">
    <property type="entry name" value="RASTRNSFRMNG"/>
</dbReference>
<evidence type="ECO:0000259" key="17">
    <source>
        <dbReference type="PROSITE" id="PS51423"/>
    </source>
</evidence>
<evidence type="ECO:0000256" key="9">
    <source>
        <dbReference type="ARBA" id="ARBA00022837"/>
    </source>
</evidence>
<evidence type="ECO:0000256" key="3">
    <source>
        <dbReference type="ARBA" id="ARBA00022692"/>
    </source>
</evidence>
<dbReference type="SMART" id="SM00175">
    <property type="entry name" value="RAB"/>
    <property type="match status" value="1"/>
</dbReference>
<dbReference type="InterPro" id="IPR001806">
    <property type="entry name" value="Small_GTPase"/>
</dbReference>
<keyword evidence="12 14" id="KW-0342">GTP-binding</keyword>
<evidence type="ECO:0000256" key="8">
    <source>
        <dbReference type="ARBA" id="ARBA00022801"/>
    </source>
</evidence>
<dbReference type="Gene3D" id="3.40.50.300">
    <property type="entry name" value="P-loop containing nucleotide triphosphate hydrolases"/>
    <property type="match status" value="2"/>
</dbReference>
<evidence type="ECO:0000256" key="2">
    <source>
        <dbReference type="ARBA" id="ARBA00007981"/>
    </source>
</evidence>
<dbReference type="InterPro" id="IPR005225">
    <property type="entry name" value="Small_GTP-bd"/>
</dbReference>
<dbReference type="GO" id="GO:0005741">
    <property type="term" value="C:mitochondrial outer membrane"/>
    <property type="evidence" value="ECO:0007669"/>
    <property type="project" value="UniProtKB-SubCell"/>
</dbReference>
<dbReference type="EMBL" id="JANCYU010000002">
    <property type="protein sequence ID" value="KAK4522237.1"/>
    <property type="molecule type" value="Genomic_DNA"/>
</dbReference>
<evidence type="ECO:0000256" key="15">
    <source>
        <dbReference type="SAM" id="Phobius"/>
    </source>
</evidence>
<dbReference type="Pfam" id="PF13202">
    <property type="entry name" value="EF-hand_5"/>
    <property type="match status" value="2"/>
</dbReference>
<dbReference type="PANTHER" id="PTHR46819">
    <property type="entry name" value="EF-HAND CALCIUM-BINDING DOMAIN-CONTAINING PROTEIN 7"/>
    <property type="match status" value="1"/>
</dbReference>
<dbReference type="Pfam" id="PF08356">
    <property type="entry name" value="EF_assoc_2"/>
    <property type="match status" value="1"/>
</dbReference>
<keyword evidence="8 14" id="KW-0378">Hydrolase</keyword>
<reference evidence="18 19" key="1">
    <citation type="submission" date="2022-07" db="EMBL/GenBank/DDBJ databases">
        <title>Genome-wide signatures of adaptation to extreme environments.</title>
        <authorList>
            <person name="Cho C.H."/>
            <person name="Yoon H.S."/>
        </authorList>
    </citation>
    <scope>NUCLEOTIDE SEQUENCE [LARGE SCALE GENOMIC DNA]</scope>
    <source>
        <strain evidence="18 19">108.79 E11</strain>
    </source>
</reference>
<dbReference type="CDD" id="cd01893">
    <property type="entry name" value="Miro1"/>
    <property type="match status" value="1"/>
</dbReference>
<keyword evidence="4" id="KW-0479">Metal-binding</keyword>
<dbReference type="GO" id="GO:0007005">
    <property type="term" value="P:mitochondrion organization"/>
    <property type="evidence" value="ECO:0007669"/>
    <property type="project" value="InterPro"/>
</dbReference>
<dbReference type="InterPro" id="IPR021181">
    <property type="entry name" value="Miro"/>
</dbReference>
<comment type="similarity">
    <text evidence="2 14">Belongs to the mitochondrial Rho GTPase family.</text>
</comment>
<keyword evidence="9 14" id="KW-0106">Calcium</keyword>
<dbReference type="Gene3D" id="1.10.238.10">
    <property type="entry name" value="EF-hand"/>
    <property type="match status" value="2"/>
</dbReference>
<dbReference type="InterPro" id="IPR027417">
    <property type="entry name" value="P-loop_NTPase"/>
</dbReference>
<keyword evidence="3 15" id="KW-0812">Transmembrane</keyword>
<sequence length="656" mass="74136">MKPSVRIVVVGDPKVGKSSLIKTLISESFEEEVQPVLPTVVIPPEVTPEKVHVSIVDTSSSPEERHKLEEEIRKADVLVLVYDVSKRETLDRASSYWLPTLRRLGVSVPVVLVGNKIDVRGIGADHSLEHLIKPIMDEFREVDVCIECSAKQVFNIAELFYYAQKAVIHPTAPLYDVNEHTLKPNAVAALKRIFRLCDKDKDGVLNDEELNQFQYECFGVELKPKEREGVKNVVRDNTTDGLDANGFVTLNGFLYLHKLFIQKGRLETTWAVLRKFGYDDDLLLRPDYIKLDLKKADDQCVELSEQATRFLLDLFDRADTDKDGKLSQAECKELFSTVPFVVWDEEKYGVRLVEEQPPSQGGESKITRNGFLDRWTLYLLDDYETALHSLVYLGYESDLSSAYILSRRRRKDRRLKSVSRHVFQVFVMGSPGCGKTNMLRALVGLPYKEEHQPTVRNMAACRRILLPEEEGGGYRSLALYEVPEHEITSNLLRLVSPEGTKKNKEDSTEKVSLSLDSCDVACLLYDIHDPKSFSYVARLYQNLAALRPLLPVVFVATKADLPSVSPHYEVSPADFCEHLGLPHPVKVSFRLQEDADIFQMLVGVGLHPQLACPGYYEHSAVVHYALIVSKILAASAAIGATVYVAKKAYRWLHSRE</sequence>
<dbReference type="GO" id="GO:0003924">
    <property type="term" value="F:GTPase activity"/>
    <property type="evidence" value="ECO:0007669"/>
    <property type="project" value="InterPro"/>
</dbReference>
<dbReference type="SMART" id="SM00173">
    <property type="entry name" value="RAS"/>
    <property type="match status" value="1"/>
</dbReference>
<dbReference type="SUPFAM" id="SSF52540">
    <property type="entry name" value="P-loop containing nucleoside triphosphate hydrolases"/>
    <property type="match status" value="2"/>
</dbReference>
<organism evidence="18 19">
    <name type="scientific">Galdieria yellowstonensis</name>
    <dbReference type="NCBI Taxonomy" id="3028027"/>
    <lineage>
        <taxon>Eukaryota</taxon>
        <taxon>Rhodophyta</taxon>
        <taxon>Bangiophyceae</taxon>
        <taxon>Galdieriales</taxon>
        <taxon>Galdieriaceae</taxon>
        <taxon>Galdieria</taxon>
    </lineage>
</organism>
<proteinExistence type="inferred from homology"/>
<dbReference type="PANTHER" id="PTHR46819:SF1">
    <property type="entry name" value="EF-HAND CALCIUM-BINDING DOMAIN-CONTAINING PROTEIN 7"/>
    <property type="match status" value="1"/>
</dbReference>
<dbReference type="InterPro" id="IPR052266">
    <property type="entry name" value="Miro-EF-hand_domain"/>
</dbReference>
<gene>
    <name evidence="18" type="ORF">GAYE_HPEPCTG121G0116</name>
</gene>
<dbReference type="GO" id="GO:0005525">
    <property type="term" value="F:GTP binding"/>
    <property type="evidence" value="ECO:0007669"/>
    <property type="project" value="UniProtKB-KW"/>
</dbReference>
<dbReference type="GO" id="GO:0005509">
    <property type="term" value="F:calcium ion binding"/>
    <property type="evidence" value="ECO:0007669"/>
    <property type="project" value="InterPro"/>
</dbReference>
<feature type="domain" description="EF-hand" evidence="16">
    <location>
        <begin position="306"/>
        <end position="341"/>
    </location>
</feature>
<evidence type="ECO:0000256" key="7">
    <source>
        <dbReference type="ARBA" id="ARBA00022787"/>
    </source>
</evidence>
<dbReference type="InterPro" id="IPR020860">
    <property type="entry name" value="MIRO_dom"/>
</dbReference>
<evidence type="ECO:0000313" key="18">
    <source>
        <dbReference type="EMBL" id="KAK4522237.1"/>
    </source>
</evidence>
<keyword evidence="11 14" id="KW-0496">Mitochondrion</keyword>
<evidence type="ECO:0000256" key="12">
    <source>
        <dbReference type="ARBA" id="ARBA00023134"/>
    </source>
</evidence>
<dbReference type="NCBIfam" id="TIGR00231">
    <property type="entry name" value="small_GTP"/>
    <property type="match status" value="1"/>
</dbReference>
<protein>
    <recommendedName>
        <fullName evidence="14">Mitochondrial Rho GTPase</fullName>
        <ecNumber evidence="14">3.6.5.-</ecNumber>
    </recommendedName>
</protein>
<dbReference type="PROSITE" id="PS51423">
    <property type="entry name" value="MIRO"/>
    <property type="match status" value="1"/>
</dbReference>
<dbReference type="FunFam" id="3.40.50.300:FF:000170">
    <property type="entry name" value="Mitochondrial Rho GTPase"/>
    <property type="match status" value="1"/>
</dbReference>
<evidence type="ECO:0000256" key="10">
    <source>
        <dbReference type="ARBA" id="ARBA00022989"/>
    </source>
</evidence>
<feature type="domain" description="EF-hand" evidence="16">
    <location>
        <begin position="185"/>
        <end position="220"/>
    </location>
</feature>
<evidence type="ECO:0000256" key="11">
    <source>
        <dbReference type="ARBA" id="ARBA00023128"/>
    </source>
</evidence>
<dbReference type="PIRSF" id="PIRSF037488">
    <property type="entry name" value="Mt_Rho_GTPase"/>
    <property type="match status" value="1"/>
</dbReference>
<evidence type="ECO:0000256" key="1">
    <source>
        <dbReference type="ARBA" id="ARBA00004200"/>
    </source>
</evidence>
<dbReference type="InterPro" id="IPR002048">
    <property type="entry name" value="EF_hand_dom"/>
</dbReference>
<comment type="function">
    <text evidence="14">Mitochondrial GTPase involved in mitochondrial trafficking. Probably involved in control of anterograde transport of mitochondria and their subcellular distribution.</text>
</comment>
<keyword evidence="19" id="KW-1185">Reference proteome</keyword>
<name>A0AAV9I724_9RHOD</name>
<dbReference type="EC" id="3.6.5.-" evidence="14"/>
<dbReference type="Proteomes" id="UP001300502">
    <property type="component" value="Unassembled WGS sequence"/>
</dbReference>
<evidence type="ECO:0000259" key="16">
    <source>
        <dbReference type="PROSITE" id="PS50222"/>
    </source>
</evidence>
<dbReference type="InterPro" id="IPR011992">
    <property type="entry name" value="EF-hand-dom_pair"/>
</dbReference>